<gene>
    <name evidence="3" type="ORF">SAMN04489719_2618</name>
</gene>
<dbReference type="InterPro" id="IPR007044">
    <property type="entry name" value="Cyclodeamin/CycHdrlase"/>
</dbReference>
<proteinExistence type="predicted"/>
<dbReference type="EMBL" id="LT629734">
    <property type="protein sequence ID" value="SDS57043.1"/>
    <property type="molecule type" value="Genomic_DNA"/>
</dbReference>
<dbReference type="Proteomes" id="UP000199649">
    <property type="component" value="Chromosome I"/>
</dbReference>
<name>A0A1H1TA65_9MICO</name>
<evidence type="ECO:0000259" key="2">
    <source>
        <dbReference type="Pfam" id="PF04961"/>
    </source>
</evidence>
<dbReference type="AlphaFoldDB" id="A0A1H1TA65"/>
<dbReference type="InterPro" id="IPR036178">
    <property type="entry name" value="Formintransfe-cycloase-like_sf"/>
</dbReference>
<keyword evidence="4" id="KW-1185">Reference proteome</keyword>
<evidence type="ECO:0000313" key="4">
    <source>
        <dbReference type="Proteomes" id="UP000199649"/>
    </source>
</evidence>
<feature type="region of interest" description="Disordered" evidence="1">
    <location>
        <begin position="166"/>
        <end position="195"/>
    </location>
</feature>
<accession>A0A1H1TA65</accession>
<dbReference type="RefSeq" id="WP_157674360.1">
    <property type="nucleotide sequence ID" value="NZ_LT629734.1"/>
</dbReference>
<evidence type="ECO:0000313" key="3">
    <source>
        <dbReference type="EMBL" id="SDS57043.1"/>
    </source>
</evidence>
<feature type="domain" description="Cyclodeaminase/cyclohydrolase" evidence="2">
    <location>
        <begin position="11"/>
        <end position="166"/>
    </location>
</feature>
<dbReference type="GO" id="GO:0003824">
    <property type="term" value="F:catalytic activity"/>
    <property type="evidence" value="ECO:0007669"/>
    <property type="project" value="InterPro"/>
</dbReference>
<feature type="compositionally biased region" description="Basic and acidic residues" evidence="1">
    <location>
        <begin position="180"/>
        <end position="195"/>
    </location>
</feature>
<reference evidence="4" key="1">
    <citation type="submission" date="2016-10" db="EMBL/GenBank/DDBJ databases">
        <authorList>
            <person name="Varghese N."/>
            <person name="Submissions S."/>
        </authorList>
    </citation>
    <scope>NUCLEOTIDE SEQUENCE [LARGE SCALE GENOMIC DNA]</scope>
    <source>
        <strain evidence="4">DSM 22965</strain>
    </source>
</reference>
<dbReference type="SUPFAM" id="SSF101262">
    <property type="entry name" value="Methenyltetrahydrofolate cyclohydrolase-like"/>
    <property type="match status" value="1"/>
</dbReference>
<sequence length="195" mass="19552">MSESLWSLPAEALLRRTASDEPAPGSGAAASVAGAFGLALVVKALVITDDDGCAAVRARAEALLERVVASADRDAEAFAALVEARGAEADDGGSDTATDAATARAAAVPLDLADALVEAIALAEAAAPLVKEALVSDARAGAELLRAAARTALLAASLNVDALESRDASGAGELRTTTTRLDDALRPRDAAPERP</sequence>
<dbReference type="Gene3D" id="1.20.120.680">
    <property type="entry name" value="Formiminotetrahydrofolate cyclodeaminase monomer, up-and-down helical bundle"/>
    <property type="match status" value="1"/>
</dbReference>
<protein>
    <submittedName>
        <fullName evidence="3">Formiminotetrahydrofolate cyclodeaminase</fullName>
    </submittedName>
</protein>
<dbReference type="Pfam" id="PF04961">
    <property type="entry name" value="FTCD_C"/>
    <property type="match status" value="1"/>
</dbReference>
<organism evidence="3 4">
    <name type="scientific">Agrococcus carbonis</name>
    <dbReference type="NCBI Taxonomy" id="684552"/>
    <lineage>
        <taxon>Bacteria</taxon>
        <taxon>Bacillati</taxon>
        <taxon>Actinomycetota</taxon>
        <taxon>Actinomycetes</taxon>
        <taxon>Micrococcales</taxon>
        <taxon>Microbacteriaceae</taxon>
        <taxon>Agrococcus</taxon>
    </lineage>
</organism>
<dbReference type="STRING" id="684552.SAMN04489719_2618"/>
<evidence type="ECO:0000256" key="1">
    <source>
        <dbReference type="SAM" id="MobiDB-lite"/>
    </source>
</evidence>